<keyword evidence="3" id="KW-0436">Ligase</keyword>
<accession>A0ABN6Y3W0</accession>
<dbReference type="InterPro" id="IPR045851">
    <property type="entry name" value="AMP-bd_C_sf"/>
</dbReference>
<keyword evidence="4" id="KW-1185">Reference proteome</keyword>
<proteinExistence type="predicted"/>
<dbReference type="PANTHER" id="PTHR43767">
    <property type="entry name" value="LONG-CHAIN-FATTY-ACID--COA LIGASE"/>
    <property type="match status" value="1"/>
</dbReference>
<dbReference type="EMBL" id="AP027732">
    <property type="protein sequence ID" value="BDZ51774.1"/>
    <property type="molecule type" value="Genomic_DNA"/>
</dbReference>
<feature type="domain" description="AMP-dependent synthetase/ligase" evidence="1">
    <location>
        <begin position="39"/>
        <end position="212"/>
    </location>
</feature>
<dbReference type="Proteomes" id="UP001321486">
    <property type="component" value="Chromosome"/>
</dbReference>
<evidence type="ECO:0000313" key="3">
    <source>
        <dbReference type="EMBL" id="BDZ51774.1"/>
    </source>
</evidence>
<dbReference type="InterPro" id="IPR042099">
    <property type="entry name" value="ANL_N_sf"/>
</dbReference>
<organism evidence="3 4">
    <name type="scientific">Frondihabitans sucicola</name>
    <dbReference type="NCBI Taxonomy" id="1268041"/>
    <lineage>
        <taxon>Bacteria</taxon>
        <taxon>Bacillati</taxon>
        <taxon>Actinomycetota</taxon>
        <taxon>Actinomycetes</taxon>
        <taxon>Micrococcales</taxon>
        <taxon>Microbacteriaceae</taxon>
        <taxon>Frondihabitans</taxon>
    </lineage>
</organism>
<protein>
    <submittedName>
        <fullName evidence="3">O-succinylbenzoic acid--CoA ligase</fullName>
    </submittedName>
</protein>
<dbReference type="RefSeq" id="WP_286344461.1">
    <property type="nucleotide sequence ID" value="NZ_AP027732.1"/>
</dbReference>
<dbReference type="Gene3D" id="3.30.300.30">
    <property type="match status" value="1"/>
</dbReference>
<dbReference type="Gene3D" id="3.40.50.12780">
    <property type="entry name" value="N-terminal domain of ligase-like"/>
    <property type="match status" value="1"/>
</dbReference>
<dbReference type="InterPro" id="IPR025110">
    <property type="entry name" value="AMP-bd_C"/>
</dbReference>
<dbReference type="GO" id="GO:0016874">
    <property type="term" value="F:ligase activity"/>
    <property type="evidence" value="ECO:0007669"/>
    <property type="project" value="UniProtKB-KW"/>
</dbReference>
<feature type="domain" description="AMP-binding enzyme C-terminal" evidence="2">
    <location>
        <begin position="292"/>
        <end position="363"/>
    </location>
</feature>
<dbReference type="InterPro" id="IPR000873">
    <property type="entry name" value="AMP-dep_synth/lig_dom"/>
</dbReference>
<sequence length="376" mass="38417">MKELLTVDAGDPADVLRALRDGLSGGPAILPFPPGAPAPDPPRQVEKKIALVIETSGSTGHAKRVALSSAALLAGAAAADSALAGPGQWVLALPAHYVAGTNVLVRSIAASTEPVILPPGHFDPAAFVAAAESLTHAVRYTSLVPAQLTSLLDLASTDEASATVLRRFDAVLVGGQATPATLLERATRSGIHVVRTYGSSETCGGCVYDGVPVGVTRAAVVDGQLELSGPTLAEYYLADPARTEAAFVVRDGVRWYRTGDAGTVSADGVVAVTGRLDDVIVSGGLKVSLGLVERAVRELPGFESAVVVRARSERWGEVPVVVAVAPLLSLAEVREAVAAVAGRAAAPDALVAVDALPLLASGKPDRQALTRLVAPR</sequence>
<dbReference type="InterPro" id="IPR050237">
    <property type="entry name" value="ATP-dep_AMP-bd_enzyme"/>
</dbReference>
<reference evidence="4" key="1">
    <citation type="journal article" date="2019" name="Int. J. Syst. Evol. Microbiol.">
        <title>The Global Catalogue of Microorganisms (GCM) 10K type strain sequencing project: providing services to taxonomists for standard genome sequencing and annotation.</title>
        <authorList>
            <consortium name="The Broad Institute Genomics Platform"/>
            <consortium name="The Broad Institute Genome Sequencing Center for Infectious Disease"/>
            <person name="Wu L."/>
            <person name="Ma J."/>
        </authorList>
    </citation>
    <scope>NUCLEOTIDE SEQUENCE [LARGE SCALE GENOMIC DNA]</scope>
    <source>
        <strain evidence="4">NBRC 108728</strain>
    </source>
</reference>
<evidence type="ECO:0000313" key="4">
    <source>
        <dbReference type="Proteomes" id="UP001321486"/>
    </source>
</evidence>
<evidence type="ECO:0000259" key="1">
    <source>
        <dbReference type="Pfam" id="PF00501"/>
    </source>
</evidence>
<dbReference type="Pfam" id="PF00501">
    <property type="entry name" value="AMP-binding"/>
    <property type="match status" value="1"/>
</dbReference>
<dbReference type="PANTHER" id="PTHR43767:SF1">
    <property type="entry name" value="NONRIBOSOMAL PEPTIDE SYNTHASE PES1 (EUROFUNG)-RELATED"/>
    <property type="match status" value="1"/>
</dbReference>
<gene>
    <name evidence="3" type="primary">menE</name>
    <name evidence="3" type="ORF">GCM10025867_40150</name>
</gene>
<dbReference type="SUPFAM" id="SSF56801">
    <property type="entry name" value="Acetyl-CoA synthetase-like"/>
    <property type="match status" value="1"/>
</dbReference>
<dbReference type="Pfam" id="PF13193">
    <property type="entry name" value="AMP-binding_C"/>
    <property type="match status" value="1"/>
</dbReference>
<evidence type="ECO:0000259" key="2">
    <source>
        <dbReference type="Pfam" id="PF13193"/>
    </source>
</evidence>
<name>A0ABN6Y3W0_9MICO</name>